<evidence type="ECO:0000256" key="3">
    <source>
        <dbReference type="ARBA" id="ARBA00022691"/>
    </source>
</evidence>
<evidence type="ECO:0000259" key="5">
    <source>
        <dbReference type="Pfam" id="PF00891"/>
    </source>
</evidence>
<dbReference type="InterPro" id="IPR001077">
    <property type="entry name" value="COMT_C"/>
</dbReference>
<dbReference type="Pfam" id="PF00891">
    <property type="entry name" value="Methyltransf_2"/>
    <property type="match status" value="1"/>
</dbReference>
<dbReference type="EMBL" id="SPUK01000001">
    <property type="protein sequence ID" value="TQW00438.1"/>
    <property type="molecule type" value="Genomic_DNA"/>
</dbReference>
<proteinExistence type="predicted"/>
<evidence type="ECO:0000313" key="6">
    <source>
        <dbReference type="EMBL" id="TQW00438.1"/>
    </source>
</evidence>
<dbReference type="PIRSF" id="PIRSF005739">
    <property type="entry name" value="O-mtase"/>
    <property type="match status" value="1"/>
</dbReference>
<sequence length="389" mass="42990">MDSSAAAKALDEARLLVAELESYDGTVEQHLSLLNRAHGVRAAMEGPYEIATRWLENMSCGAAMNLLIRIGAFGMIPPGGSIAAQALASKCNVHASVITRAVRVLVANGIFLETGRDEYAHNQRSMAFDPTAGLGGFVGVCADIMHAWITMPKYCSTHEPEDLYDTRKTPFAFTAGLEGMTYYEVLDTDPEQRGLWNLTLQNMAKNFPVVGMFPFQDLKALEVQGSQERPYIVDVGGGRGQALLAIQEDYTLQSADIPGIKPMVYDIFTPQPIHGKYLERNAHAYLMRRLLHDFHDCEAIEILRNTASAMAPDSRLLICDMLVPDKVKVDGPMTLYWLDFSLLAIGGKERSLAEFEHICGQAGLEIIQLYPSRGDNTIMLETRLQCQVD</sequence>
<evidence type="ECO:0000256" key="1">
    <source>
        <dbReference type="ARBA" id="ARBA00022603"/>
    </source>
</evidence>
<dbReference type="InterPro" id="IPR036390">
    <property type="entry name" value="WH_DNA-bd_sf"/>
</dbReference>
<keyword evidence="2 6" id="KW-0808">Transferase</keyword>
<feature type="active site" description="Proton acceptor" evidence="4">
    <location>
        <position position="292"/>
    </location>
</feature>
<dbReference type="SUPFAM" id="SSF46785">
    <property type="entry name" value="Winged helix' DNA-binding domain"/>
    <property type="match status" value="1"/>
</dbReference>
<keyword evidence="1 6" id="KW-0489">Methyltransferase</keyword>
<reference evidence="6 7" key="1">
    <citation type="journal article" date="2019" name="Appl. Microbiol. Biotechnol.">
        <title>Genome sequence of Isaria javanica and comparative genome analysis insights into family S53 peptidase evolution in fungal entomopathogens.</title>
        <authorList>
            <person name="Lin R."/>
            <person name="Zhang X."/>
            <person name="Xin B."/>
            <person name="Zou M."/>
            <person name="Gao Y."/>
            <person name="Qin F."/>
            <person name="Hu Q."/>
            <person name="Xie B."/>
            <person name="Cheng X."/>
        </authorList>
    </citation>
    <scope>NUCLEOTIDE SEQUENCE [LARGE SCALE GENOMIC DNA]</scope>
    <source>
        <strain evidence="6 7">IJ1G</strain>
    </source>
</reference>
<dbReference type="Gene3D" id="1.10.10.10">
    <property type="entry name" value="Winged helix-like DNA-binding domain superfamily/Winged helix DNA-binding domain"/>
    <property type="match status" value="1"/>
</dbReference>
<dbReference type="Proteomes" id="UP000315783">
    <property type="component" value="Unassembled WGS sequence"/>
</dbReference>
<dbReference type="PROSITE" id="PS51683">
    <property type="entry name" value="SAM_OMT_II"/>
    <property type="match status" value="1"/>
</dbReference>
<evidence type="ECO:0000256" key="4">
    <source>
        <dbReference type="PIRSR" id="PIRSR005739-1"/>
    </source>
</evidence>
<keyword evidence="7" id="KW-1185">Reference proteome</keyword>
<dbReference type="GO" id="GO:0032259">
    <property type="term" value="P:methylation"/>
    <property type="evidence" value="ECO:0007669"/>
    <property type="project" value="UniProtKB-KW"/>
</dbReference>
<dbReference type="InterPro" id="IPR029063">
    <property type="entry name" value="SAM-dependent_MTases_sf"/>
</dbReference>
<dbReference type="InterPro" id="IPR036388">
    <property type="entry name" value="WH-like_DNA-bd_sf"/>
</dbReference>
<protein>
    <submittedName>
        <fullName evidence="6">O-methyltransferase</fullName>
    </submittedName>
</protein>
<dbReference type="PANTHER" id="PTHR43712">
    <property type="entry name" value="PUTATIVE (AFU_ORTHOLOGUE AFUA_4G14580)-RELATED"/>
    <property type="match status" value="1"/>
</dbReference>
<accession>A0A545WCB5</accession>
<dbReference type="InterPro" id="IPR016461">
    <property type="entry name" value="COMT-like"/>
</dbReference>
<dbReference type="Gene3D" id="3.40.50.150">
    <property type="entry name" value="Vaccinia Virus protein VP39"/>
    <property type="match status" value="1"/>
</dbReference>
<name>A0A545WCB5_9HYPO</name>
<evidence type="ECO:0000256" key="2">
    <source>
        <dbReference type="ARBA" id="ARBA00022679"/>
    </source>
</evidence>
<comment type="caution">
    <text evidence="6">The sequence shown here is derived from an EMBL/GenBank/DDBJ whole genome shotgun (WGS) entry which is preliminary data.</text>
</comment>
<dbReference type="SUPFAM" id="SSF53335">
    <property type="entry name" value="S-adenosyl-L-methionine-dependent methyltransferases"/>
    <property type="match status" value="1"/>
</dbReference>
<dbReference type="AlphaFoldDB" id="A0A545WCB5"/>
<evidence type="ECO:0000313" key="7">
    <source>
        <dbReference type="Proteomes" id="UP000315783"/>
    </source>
</evidence>
<organism evidence="6 7">
    <name type="scientific">Cordyceps javanica</name>
    <dbReference type="NCBI Taxonomy" id="43265"/>
    <lineage>
        <taxon>Eukaryota</taxon>
        <taxon>Fungi</taxon>
        <taxon>Dikarya</taxon>
        <taxon>Ascomycota</taxon>
        <taxon>Pezizomycotina</taxon>
        <taxon>Sordariomycetes</taxon>
        <taxon>Hypocreomycetidae</taxon>
        <taxon>Hypocreales</taxon>
        <taxon>Cordycipitaceae</taxon>
        <taxon>Cordyceps</taxon>
    </lineage>
</organism>
<dbReference type="OrthoDB" id="1535081at2759"/>
<dbReference type="PANTHER" id="PTHR43712:SF2">
    <property type="entry name" value="O-METHYLTRANSFERASE CICE"/>
    <property type="match status" value="1"/>
</dbReference>
<dbReference type="GO" id="GO:0008171">
    <property type="term" value="F:O-methyltransferase activity"/>
    <property type="evidence" value="ECO:0007669"/>
    <property type="project" value="InterPro"/>
</dbReference>
<feature type="domain" description="O-methyltransferase C-terminal" evidence="5">
    <location>
        <begin position="179"/>
        <end position="364"/>
    </location>
</feature>
<gene>
    <name evidence="6" type="ORF">IF1G_00369</name>
</gene>
<keyword evidence="3" id="KW-0949">S-adenosyl-L-methionine</keyword>